<evidence type="ECO:0000313" key="3">
    <source>
        <dbReference type="Proteomes" id="UP000253729"/>
    </source>
</evidence>
<keyword evidence="1" id="KW-1133">Transmembrane helix</keyword>
<evidence type="ECO:0000313" key="2">
    <source>
        <dbReference type="EMBL" id="RDH36803.1"/>
    </source>
</evidence>
<keyword evidence="1" id="KW-0812">Transmembrane</keyword>
<evidence type="ECO:0000256" key="1">
    <source>
        <dbReference type="SAM" id="Phobius"/>
    </source>
</evidence>
<dbReference type="RefSeq" id="XP_026629825.1">
    <property type="nucleotide sequence ID" value="XM_026765243.1"/>
</dbReference>
<feature type="transmembrane region" description="Helical" evidence="1">
    <location>
        <begin position="21"/>
        <end position="42"/>
    </location>
</feature>
<protein>
    <submittedName>
        <fullName evidence="2">Uncharacterized protein</fullName>
    </submittedName>
</protein>
<proteinExistence type="predicted"/>
<organism evidence="2 3">
    <name type="scientific">Aspergillus welwitschiae</name>
    <dbReference type="NCBI Taxonomy" id="1341132"/>
    <lineage>
        <taxon>Eukaryota</taxon>
        <taxon>Fungi</taxon>
        <taxon>Dikarya</taxon>
        <taxon>Ascomycota</taxon>
        <taxon>Pezizomycotina</taxon>
        <taxon>Eurotiomycetes</taxon>
        <taxon>Eurotiomycetidae</taxon>
        <taxon>Eurotiales</taxon>
        <taxon>Aspergillaceae</taxon>
        <taxon>Aspergillus</taxon>
        <taxon>Aspergillus subgen. Circumdati</taxon>
    </lineage>
</organism>
<gene>
    <name evidence="2" type="ORF">BDQ94DRAFT_138425</name>
</gene>
<dbReference type="EMBL" id="KZ852037">
    <property type="protein sequence ID" value="RDH36803.1"/>
    <property type="molecule type" value="Genomic_DNA"/>
</dbReference>
<dbReference type="GeneID" id="38133599"/>
<reference evidence="2 3" key="1">
    <citation type="submission" date="2018-07" db="EMBL/GenBank/DDBJ databases">
        <title>The genomes of Aspergillus section Nigri reveals drivers in fungal speciation.</title>
        <authorList>
            <consortium name="DOE Joint Genome Institute"/>
            <person name="Vesth T.C."/>
            <person name="Nybo J."/>
            <person name="Theobald S."/>
            <person name="Brandl J."/>
            <person name="Frisvad J.C."/>
            <person name="Nielsen K.F."/>
            <person name="Lyhne E.K."/>
            <person name="Kogle M.E."/>
            <person name="Kuo A."/>
            <person name="Riley R."/>
            <person name="Clum A."/>
            <person name="Nolan M."/>
            <person name="Lipzen A."/>
            <person name="Salamov A."/>
            <person name="Henrissat B."/>
            <person name="Wiebenga A."/>
            <person name="De vries R.P."/>
            <person name="Grigoriev I.V."/>
            <person name="Mortensen U.H."/>
            <person name="Andersen M.R."/>
            <person name="Baker S.E."/>
        </authorList>
    </citation>
    <scope>NUCLEOTIDE SEQUENCE [LARGE SCALE GENOMIC DNA]</scope>
    <source>
        <strain evidence="2 3">CBS 139.54b</strain>
    </source>
</reference>
<accession>A0A3F3QC77</accession>
<sequence>MIFRRKSHLYRCPSHSTDRAFHGAIIMILLRSLILSFLSFAATPTKWSCWPPPACGTASRLWKRVSGQVRPPRCLCRGTFLNGTAVFSHNSETTSGTVSVQR</sequence>
<keyword evidence="3" id="KW-1185">Reference proteome</keyword>
<name>A0A3F3QC77_9EURO</name>
<keyword evidence="1" id="KW-0472">Membrane</keyword>
<dbReference type="Proteomes" id="UP000253729">
    <property type="component" value="Unassembled WGS sequence"/>
</dbReference>
<dbReference type="AlphaFoldDB" id="A0A3F3QC77"/>